<dbReference type="Pfam" id="PF00069">
    <property type="entry name" value="Pkinase"/>
    <property type="match status" value="1"/>
</dbReference>
<dbReference type="SUPFAM" id="SSF56112">
    <property type="entry name" value="Protein kinase-like (PK-like)"/>
    <property type="match status" value="1"/>
</dbReference>
<dbReference type="InterPro" id="IPR045269">
    <property type="entry name" value="Atg1-like"/>
</dbReference>
<evidence type="ECO:0000256" key="2">
    <source>
        <dbReference type="ARBA" id="ARBA00022741"/>
    </source>
</evidence>
<dbReference type="InterPro" id="IPR008984">
    <property type="entry name" value="SMAD_FHA_dom_sf"/>
</dbReference>
<keyword evidence="10" id="KW-0808">Transferase</keyword>
<dbReference type="GO" id="GO:0004674">
    <property type="term" value="F:protein serine/threonine kinase activity"/>
    <property type="evidence" value="ECO:0007669"/>
    <property type="project" value="UniProtKB-KW"/>
</dbReference>
<name>A0A9P4GXV1_9PLEO</name>
<proteinExistence type="inferred from homology"/>
<dbReference type="PROSITE" id="PS00108">
    <property type="entry name" value="PROTEIN_KINASE_ST"/>
    <property type="match status" value="1"/>
</dbReference>
<keyword evidence="4" id="KW-0072">Autophagy</keyword>
<dbReference type="InterPro" id="IPR008271">
    <property type="entry name" value="Ser/Thr_kinase_AS"/>
</dbReference>
<protein>
    <recommendedName>
        <fullName evidence="5">Autophagy-related protein 1</fullName>
    </recommendedName>
</protein>
<dbReference type="PROSITE" id="PS50011">
    <property type="entry name" value="PROTEIN_KINASE_DOM"/>
    <property type="match status" value="1"/>
</dbReference>
<keyword evidence="10" id="KW-0418">Kinase</keyword>
<comment type="similarity">
    <text evidence="7">Belongs to the protein kinase superfamily.</text>
</comment>
<evidence type="ECO:0000256" key="6">
    <source>
        <dbReference type="PROSITE-ProRule" id="PRU10141"/>
    </source>
</evidence>
<dbReference type="EMBL" id="ML978343">
    <property type="protein sequence ID" value="KAF2023510.1"/>
    <property type="molecule type" value="Genomic_DNA"/>
</dbReference>
<evidence type="ECO:0000256" key="7">
    <source>
        <dbReference type="RuleBase" id="RU000304"/>
    </source>
</evidence>
<dbReference type="InterPro" id="IPR000719">
    <property type="entry name" value="Prot_kinase_dom"/>
</dbReference>
<keyword evidence="2 6" id="KW-0547">Nucleotide-binding</keyword>
<feature type="non-terminal residue" evidence="10">
    <location>
        <position position="420"/>
    </location>
</feature>
<organism evidence="10 11">
    <name type="scientific">Setomelanomma holmii</name>
    <dbReference type="NCBI Taxonomy" id="210430"/>
    <lineage>
        <taxon>Eukaryota</taxon>
        <taxon>Fungi</taxon>
        <taxon>Dikarya</taxon>
        <taxon>Ascomycota</taxon>
        <taxon>Pezizomycotina</taxon>
        <taxon>Dothideomycetes</taxon>
        <taxon>Pleosporomycetidae</taxon>
        <taxon>Pleosporales</taxon>
        <taxon>Pleosporineae</taxon>
        <taxon>Phaeosphaeriaceae</taxon>
        <taxon>Setomelanomma</taxon>
    </lineage>
</organism>
<dbReference type="AlphaFoldDB" id="A0A9P4GXV1"/>
<dbReference type="InterPro" id="IPR011009">
    <property type="entry name" value="Kinase-like_dom_sf"/>
</dbReference>
<keyword evidence="11" id="KW-1185">Reference proteome</keyword>
<feature type="region of interest" description="Disordered" evidence="8">
    <location>
        <begin position="137"/>
        <end position="156"/>
    </location>
</feature>
<dbReference type="Proteomes" id="UP000799777">
    <property type="component" value="Unassembled WGS sequence"/>
</dbReference>
<dbReference type="OrthoDB" id="10252171at2759"/>
<dbReference type="GO" id="GO:0034045">
    <property type="term" value="C:phagophore assembly site membrane"/>
    <property type="evidence" value="ECO:0007669"/>
    <property type="project" value="UniProtKB-SubCell"/>
</dbReference>
<evidence type="ECO:0000256" key="8">
    <source>
        <dbReference type="SAM" id="MobiDB-lite"/>
    </source>
</evidence>
<evidence type="ECO:0000313" key="10">
    <source>
        <dbReference type="EMBL" id="KAF2023510.1"/>
    </source>
</evidence>
<dbReference type="GO" id="GO:0010506">
    <property type="term" value="P:regulation of autophagy"/>
    <property type="evidence" value="ECO:0007669"/>
    <property type="project" value="InterPro"/>
</dbReference>
<evidence type="ECO:0000256" key="3">
    <source>
        <dbReference type="ARBA" id="ARBA00022840"/>
    </source>
</evidence>
<comment type="subcellular location">
    <subcellularLocation>
        <location evidence="1">Preautophagosomal structure membrane</location>
        <topology evidence="1">Peripheral membrane protein</topology>
    </subcellularLocation>
</comment>
<evidence type="ECO:0000256" key="5">
    <source>
        <dbReference type="ARBA" id="ARBA00030237"/>
    </source>
</evidence>
<feature type="non-terminal residue" evidence="10">
    <location>
        <position position="1"/>
    </location>
</feature>
<dbReference type="Gene3D" id="1.10.510.10">
    <property type="entry name" value="Transferase(Phosphotransferase) domain 1"/>
    <property type="match status" value="1"/>
</dbReference>
<sequence length="420" mass="46582">CIVLRFSDGAKTAHGVVGGCGANVDLAFPSMAGISAFHLAFTFDMKNRPIIRDLGSKGGTKVTYSGEKAERMSTFDWPLLGLSNTDKCPILDITPLVQFQVILSPCDIESRDYIEKVEKFRRGTAGPETLFPSLKVQSTQSTQLPTGQQTPTKGSGNRTVLIKKEIGSGAFGTVTYIWDGEAEYVVKQPREDLNKYSKNVWKREAEILQSISHAHIVKFLGADFSSQPQIKLEYIPGGSLDAQGVLRGYSNLESTQILCDLSSALEYLHTRQPPIAHRDIKPENILVVKRDQDGILVKFSDFGFSKAADILRTFCGTPLWAAPEIYLKAADPKGTDQDAYGVQIDIYSLGVVVAWAECGLPAYEDEWNMDWIYKVPEHVAEHAEAKESELLFFIRDNMLEEDPDVRSSAKYCHTEACKLL</sequence>
<evidence type="ECO:0000313" key="11">
    <source>
        <dbReference type="Proteomes" id="UP000799777"/>
    </source>
</evidence>
<evidence type="ECO:0000256" key="1">
    <source>
        <dbReference type="ARBA" id="ARBA00004623"/>
    </source>
</evidence>
<feature type="binding site" evidence="6">
    <location>
        <position position="187"/>
    </location>
    <ligand>
        <name>ATP</name>
        <dbReference type="ChEBI" id="CHEBI:30616"/>
    </ligand>
</feature>
<comment type="caution">
    <text evidence="10">The sequence shown here is derived from an EMBL/GenBank/DDBJ whole genome shotgun (WGS) entry which is preliminary data.</text>
</comment>
<feature type="domain" description="Protein kinase" evidence="9">
    <location>
        <begin position="160"/>
        <end position="416"/>
    </location>
</feature>
<dbReference type="PANTHER" id="PTHR24348">
    <property type="entry name" value="SERINE/THREONINE-PROTEIN KINASE UNC-51-RELATED"/>
    <property type="match status" value="1"/>
</dbReference>
<reference evidence="10" key="1">
    <citation type="journal article" date="2020" name="Stud. Mycol.">
        <title>101 Dothideomycetes genomes: a test case for predicting lifestyles and emergence of pathogens.</title>
        <authorList>
            <person name="Haridas S."/>
            <person name="Albert R."/>
            <person name="Binder M."/>
            <person name="Bloem J."/>
            <person name="Labutti K."/>
            <person name="Salamov A."/>
            <person name="Andreopoulos B."/>
            <person name="Baker S."/>
            <person name="Barry K."/>
            <person name="Bills G."/>
            <person name="Bluhm B."/>
            <person name="Cannon C."/>
            <person name="Castanera R."/>
            <person name="Culley D."/>
            <person name="Daum C."/>
            <person name="Ezra D."/>
            <person name="Gonzalez J."/>
            <person name="Henrissat B."/>
            <person name="Kuo A."/>
            <person name="Liang C."/>
            <person name="Lipzen A."/>
            <person name="Lutzoni F."/>
            <person name="Magnuson J."/>
            <person name="Mondo S."/>
            <person name="Nolan M."/>
            <person name="Ohm R."/>
            <person name="Pangilinan J."/>
            <person name="Park H.-J."/>
            <person name="Ramirez L."/>
            <person name="Alfaro M."/>
            <person name="Sun H."/>
            <person name="Tritt A."/>
            <person name="Yoshinaga Y."/>
            <person name="Zwiers L.-H."/>
            <person name="Turgeon B."/>
            <person name="Goodwin S."/>
            <person name="Spatafora J."/>
            <person name="Crous P."/>
            <person name="Grigoriev I."/>
        </authorList>
    </citation>
    <scope>NUCLEOTIDE SEQUENCE</scope>
    <source>
        <strain evidence="10">CBS 110217</strain>
    </source>
</reference>
<dbReference type="PROSITE" id="PS00107">
    <property type="entry name" value="PROTEIN_KINASE_ATP"/>
    <property type="match status" value="1"/>
</dbReference>
<evidence type="ECO:0000259" key="9">
    <source>
        <dbReference type="PROSITE" id="PS50011"/>
    </source>
</evidence>
<gene>
    <name evidence="10" type="ORF">EK21DRAFT_49589</name>
</gene>
<keyword evidence="7" id="KW-0723">Serine/threonine-protein kinase</keyword>
<dbReference type="SMART" id="SM00220">
    <property type="entry name" value="S_TKc"/>
    <property type="match status" value="1"/>
</dbReference>
<dbReference type="SUPFAM" id="SSF49879">
    <property type="entry name" value="SMAD/FHA domain"/>
    <property type="match status" value="1"/>
</dbReference>
<dbReference type="GO" id="GO:0005524">
    <property type="term" value="F:ATP binding"/>
    <property type="evidence" value="ECO:0007669"/>
    <property type="project" value="UniProtKB-UniRule"/>
</dbReference>
<keyword evidence="3 6" id="KW-0067">ATP-binding</keyword>
<dbReference type="GO" id="GO:0006914">
    <property type="term" value="P:autophagy"/>
    <property type="evidence" value="ECO:0007669"/>
    <property type="project" value="UniProtKB-KW"/>
</dbReference>
<dbReference type="InterPro" id="IPR017441">
    <property type="entry name" value="Protein_kinase_ATP_BS"/>
</dbReference>
<evidence type="ECO:0000256" key="4">
    <source>
        <dbReference type="ARBA" id="ARBA00023006"/>
    </source>
</evidence>
<accession>A0A9P4GXV1</accession>